<keyword evidence="5 7" id="KW-0808">Transferase</keyword>
<dbReference type="GO" id="GO:0009011">
    <property type="term" value="F:alpha-1,4-glucan glucosyltransferase (ADP-glucose donor) activity"/>
    <property type="evidence" value="ECO:0007669"/>
    <property type="project" value="UniProtKB-UniRule"/>
</dbReference>
<dbReference type="PANTHER" id="PTHR45825:SF11">
    <property type="entry name" value="ALPHA AMYLASE DOMAIN-CONTAINING PROTEIN"/>
    <property type="match status" value="1"/>
</dbReference>
<evidence type="ECO:0000259" key="9">
    <source>
        <dbReference type="Pfam" id="PF08323"/>
    </source>
</evidence>
<feature type="domain" description="Starch synthase catalytic" evidence="9">
    <location>
        <begin position="2"/>
        <end position="234"/>
    </location>
</feature>
<dbReference type="GO" id="GO:0004373">
    <property type="term" value="F:alpha-1,4-glucan glucosyltransferase (UDP-glucose donor) activity"/>
    <property type="evidence" value="ECO:0007669"/>
    <property type="project" value="InterPro"/>
</dbReference>
<dbReference type="Pfam" id="PF00534">
    <property type="entry name" value="Glycos_transf_1"/>
    <property type="match status" value="1"/>
</dbReference>
<evidence type="ECO:0000256" key="1">
    <source>
        <dbReference type="ARBA" id="ARBA00001478"/>
    </source>
</evidence>
<dbReference type="Gene3D" id="3.40.50.2000">
    <property type="entry name" value="Glycogen Phosphorylase B"/>
    <property type="match status" value="2"/>
</dbReference>
<evidence type="ECO:0000313" key="10">
    <source>
        <dbReference type="EMBL" id="MBO8424324.1"/>
    </source>
</evidence>
<proteinExistence type="inferred from homology"/>
<gene>
    <name evidence="7 10" type="primary">glgA</name>
    <name evidence="10" type="ORF">IAB16_04845</name>
</gene>
<dbReference type="InterPro" id="IPR001296">
    <property type="entry name" value="Glyco_trans_1"/>
</dbReference>
<evidence type="ECO:0000256" key="7">
    <source>
        <dbReference type="HAMAP-Rule" id="MF_00484"/>
    </source>
</evidence>
<dbReference type="InterPro" id="IPR013534">
    <property type="entry name" value="Starch_synth_cat_dom"/>
</dbReference>
<accession>A0A940DH41</accession>
<dbReference type="GO" id="GO:0005978">
    <property type="term" value="P:glycogen biosynthetic process"/>
    <property type="evidence" value="ECO:0007669"/>
    <property type="project" value="UniProtKB-UniRule"/>
</dbReference>
<comment type="caution">
    <text evidence="10">The sequence shown here is derived from an EMBL/GenBank/DDBJ whole genome shotgun (WGS) entry which is preliminary data.</text>
</comment>
<dbReference type="EMBL" id="JADINF010000122">
    <property type="protein sequence ID" value="MBO8424324.1"/>
    <property type="molecule type" value="Genomic_DNA"/>
</dbReference>
<dbReference type="Pfam" id="PF08323">
    <property type="entry name" value="Glyco_transf_5"/>
    <property type="match status" value="1"/>
</dbReference>
<protein>
    <recommendedName>
        <fullName evidence="7">Glycogen synthase</fullName>
        <ecNumber evidence="7">2.4.1.21</ecNumber>
    </recommendedName>
    <alternativeName>
        <fullName evidence="7">Starch [bacterial glycogen] synthase</fullName>
    </alternativeName>
</protein>
<name>A0A940DH41_9FIRM</name>
<comment type="pathway">
    <text evidence="7">Glycan biosynthesis; glycogen biosynthesis.</text>
</comment>
<comment type="function">
    <text evidence="2 7">Synthesizes alpha-1,4-glucan chains using ADP-glucose.</text>
</comment>
<evidence type="ECO:0000256" key="4">
    <source>
        <dbReference type="ARBA" id="ARBA00022676"/>
    </source>
</evidence>
<reference evidence="10" key="2">
    <citation type="journal article" date="2021" name="PeerJ">
        <title>Extensive microbial diversity within the chicken gut microbiome revealed by metagenomics and culture.</title>
        <authorList>
            <person name="Gilroy R."/>
            <person name="Ravi A."/>
            <person name="Getino M."/>
            <person name="Pursley I."/>
            <person name="Horton D.L."/>
            <person name="Alikhan N.F."/>
            <person name="Baker D."/>
            <person name="Gharbi K."/>
            <person name="Hall N."/>
            <person name="Watson M."/>
            <person name="Adriaenssens E.M."/>
            <person name="Foster-Nyarko E."/>
            <person name="Jarju S."/>
            <person name="Secka A."/>
            <person name="Antonio M."/>
            <person name="Oren A."/>
            <person name="Chaudhuri R.R."/>
            <person name="La Ragione R."/>
            <person name="Hildebrand F."/>
            <person name="Pallen M.J."/>
        </authorList>
    </citation>
    <scope>NUCLEOTIDE SEQUENCE</scope>
    <source>
        <strain evidence="10">517</strain>
    </source>
</reference>
<evidence type="ECO:0000256" key="5">
    <source>
        <dbReference type="ARBA" id="ARBA00022679"/>
    </source>
</evidence>
<organism evidence="10 11">
    <name type="scientific">Candidatus Stercoripulliclostridium pullicola</name>
    <dbReference type="NCBI Taxonomy" id="2840953"/>
    <lineage>
        <taxon>Bacteria</taxon>
        <taxon>Bacillati</taxon>
        <taxon>Bacillota</taxon>
        <taxon>Clostridia</taxon>
        <taxon>Eubacteriales</taxon>
        <taxon>Candidatus Stercoripulliclostridium</taxon>
    </lineage>
</organism>
<dbReference type="SUPFAM" id="SSF53756">
    <property type="entry name" value="UDP-Glycosyltransferase/glycogen phosphorylase"/>
    <property type="match status" value="1"/>
</dbReference>
<dbReference type="PANTHER" id="PTHR45825">
    <property type="entry name" value="GRANULE-BOUND STARCH SYNTHASE 1, CHLOROPLASTIC/AMYLOPLASTIC"/>
    <property type="match status" value="1"/>
</dbReference>
<sequence length="472" mass="53691">MKILLAASEASPFVRTGGLGDVMGALPLALKRKKQEVAVVIPLYEDMKPEYRNNLQYIGNITVPLGWRNQYAGVFKSNYNGIDYYFIDNEFYFKRKGFYGHFDDGERFAFFSKAVLETMQVTKFYPDVLHCNDWQTGLIPLYLDCFYRYVDGYKTMKTVLTIHNIEFQGNMDKYVIDNVFGIPASHYAIAEYKHDANMLKAGIESANRVVTVSPTYANEILDPYYSYGLDNILNARRYKLSGIVNGIDVDLYNPETDKALFANYNYKTYAKKAENKHGLQELFGLPKNDKPVIGMVTRLTTQKGIDLILGVIRDILSMDLQLVILGTGDWKYENALKEVAKQFPTKLATAIYFSADVASKIYAGSDIFLMPSKYEPCGLSQMIAMRYGTIPVVRETGGLKDTVPAFNPETKEGLGFTFKTYNAHDMLDAIRRALDCYYQPELWYKGVVKNAMSADFSWDKSAEQYLALYKSL</sequence>
<evidence type="ECO:0000313" key="11">
    <source>
        <dbReference type="Proteomes" id="UP000727857"/>
    </source>
</evidence>
<comment type="similarity">
    <text evidence="3 7">Belongs to the glycosyltransferase 1 family. Bacterial/plant glycogen synthase subfamily.</text>
</comment>
<dbReference type="Proteomes" id="UP000727857">
    <property type="component" value="Unassembled WGS sequence"/>
</dbReference>
<keyword evidence="6 7" id="KW-0320">Glycogen biosynthesis</keyword>
<reference evidence="10" key="1">
    <citation type="submission" date="2020-10" db="EMBL/GenBank/DDBJ databases">
        <authorList>
            <person name="Gilroy R."/>
        </authorList>
    </citation>
    <scope>NUCLEOTIDE SEQUENCE</scope>
    <source>
        <strain evidence="10">517</strain>
    </source>
</reference>
<comment type="catalytic activity">
    <reaction evidence="1 7">
        <text>[(1-&gt;4)-alpha-D-glucosyl](n) + ADP-alpha-D-glucose = [(1-&gt;4)-alpha-D-glucosyl](n+1) + ADP + H(+)</text>
        <dbReference type="Rhea" id="RHEA:18189"/>
        <dbReference type="Rhea" id="RHEA-COMP:9584"/>
        <dbReference type="Rhea" id="RHEA-COMP:9587"/>
        <dbReference type="ChEBI" id="CHEBI:15378"/>
        <dbReference type="ChEBI" id="CHEBI:15444"/>
        <dbReference type="ChEBI" id="CHEBI:57498"/>
        <dbReference type="ChEBI" id="CHEBI:456216"/>
        <dbReference type="EC" id="2.4.1.21"/>
    </reaction>
</comment>
<dbReference type="HAMAP" id="MF_00484">
    <property type="entry name" value="Glycogen_synth"/>
    <property type="match status" value="1"/>
</dbReference>
<evidence type="ECO:0000256" key="3">
    <source>
        <dbReference type="ARBA" id="ARBA00010281"/>
    </source>
</evidence>
<dbReference type="NCBIfam" id="NF001898">
    <property type="entry name" value="PRK00654.1-1"/>
    <property type="match status" value="1"/>
</dbReference>
<dbReference type="NCBIfam" id="TIGR02095">
    <property type="entry name" value="glgA"/>
    <property type="match status" value="1"/>
</dbReference>
<feature type="binding site" evidence="7">
    <location>
        <position position="15"/>
    </location>
    <ligand>
        <name>ADP-alpha-D-glucose</name>
        <dbReference type="ChEBI" id="CHEBI:57498"/>
    </ligand>
</feature>
<keyword evidence="4 7" id="KW-0328">Glycosyltransferase</keyword>
<evidence type="ECO:0000259" key="8">
    <source>
        <dbReference type="Pfam" id="PF00534"/>
    </source>
</evidence>
<dbReference type="EC" id="2.4.1.21" evidence="7"/>
<evidence type="ECO:0000256" key="6">
    <source>
        <dbReference type="ARBA" id="ARBA00023056"/>
    </source>
</evidence>
<feature type="domain" description="Glycosyl transferase family 1" evidence="8">
    <location>
        <begin position="287"/>
        <end position="437"/>
    </location>
</feature>
<dbReference type="AlphaFoldDB" id="A0A940DH41"/>
<evidence type="ECO:0000256" key="2">
    <source>
        <dbReference type="ARBA" id="ARBA00002764"/>
    </source>
</evidence>
<dbReference type="CDD" id="cd03791">
    <property type="entry name" value="GT5_Glycogen_synthase_DULL1-like"/>
    <property type="match status" value="1"/>
</dbReference>
<dbReference type="InterPro" id="IPR011835">
    <property type="entry name" value="GS/SS"/>
</dbReference>